<dbReference type="InParanoid" id="A0A7N2R2M7"/>
<reference evidence="3 4" key="1">
    <citation type="journal article" date="2016" name="G3 (Bethesda)">
        <title>First Draft Assembly and Annotation of the Genome of a California Endemic Oak Quercus lobata Nee (Fagaceae).</title>
        <authorList>
            <person name="Sork V.L."/>
            <person name="Fitz-Gibbon S.T."/>
            <person name="Puiu D."/>
            <person name="Crepeau M."/>
            <person name="Gugger P.F."/>
            <person name="Sherman R."/>
            <person name="Stevens K."/>
            <person name="Langley C.H."/>
            <person name="Pellegrini M."/>
            <person name="Salzberg S.L."/>
        </authorList>
    </citation>
    <scope>NUCLEOTIDE SEQUENCE [LARGE SCALE GENOMIC DNA]</scope>
    <source>
        <strain evidence="3 4">cv. SW786</strain>
    </source>
</reference>
<dbReference type="Pfam" id="PF14111">
    <property type="entry name" value="DUF4283"/>
    <property type="match status" value="1"/>
</dbReference>
<dbReference type="AlphaFoldDB" id="A0A7N2R2M7"/>
<feature type="compositionally biased region" description="Polar residues" evidence="1">
    <location>
        <begin position="798"/>
        <end position="813"/>
    </location>
</feature>
<evidence type="ECO:0000313" key="4">
    <source>
        <dbReference type="Proteomes" id="UP000594261"/>
    </source>
</evidence>
<name>A0A7N2R2M7_QUELO</name>
<dbReference type="InterPro" id="IPR025558">
    <property type="entry name" value="DUF4283"/>
</dbReference>
<keyword evidence="4" id="KW-1185">Reference proteome</keyword>
<sequence>MFPFKQDVAASSVRMFMAADLREGLQVLSQVDKTRRFEIKADIETFAAMEEISWREGIIAPLREAEGDKALGPNGFYHSILSKVLINAVNIKDYLPISLVGSLYKLLSKIEEWYLGVIVKLDSEKAYDDVNWNALLYLMERMGFGEKWGRWMKGCIFTLRFLVLINSRQIREDSEEFPLGRSDEVFKYLLVAWDKVVWPVEASDLGILRIGIFNQALLGMWLWHFGKEVTHLWHQVIATKYGKGSGEKSEQQTLDLGLSVGLERQLDSSKPSRAPLLVDVAPLHDSGMYKTYRIVSERLLPSSAGTGPVKLLDLEGLDIEGVDAWTSANQSLLRIQRGRRVRSQLRGIVVFFLSAVSILKDEEEVRECREGEGLPERSPGRRRVTGKSKGHRACYLAFGFDSKTNDYKVVKIAFQCVNIGYEGAKPPLVEVYSVSEGSWRVTSGGDLNPPRITFSYWHTQAAYLNGAVCFAAIDWGEMRKMQSGGLMRFSYDPESQQVKDLGFCESTCCSYADNKVENLVLLDKPNDVVSKEESILLFTENYLFSMDSDFIEQLRRVSLTAEEDEVIMVRSAHHEKTFEDWSFSLLGRFHMTKLINFRAAKNHLRSIWKIGNDLKITDVGGKLFRFKFPMESQLKKQGEILDRELAESLRLIAKPLPQTRQGTINTEGNPEITEIAERREINGIGINEEQISEFNVGINPENHVGLFVNVPIMYVDNEVSQVHSFENKNLARLTLNGQSRERTKGTYAKVPKWTKITRGATISKATENNSGTVGKKCGHGKKEEGGDRKRLKGDTKNKTNSMVEADTQPCQAQ</sequence>
<feature type="region of interest" description="Disordered" evidence="1">
    <location>
        <begin position="766"/>
        <end position="813"/>
    </location>
</feature>
<dbReference type="Proteomes" id="UP000594261">
    <property type="component" value="Chromosome 4"/>
</dbReference>
<proteinExistence type="predicted"/>
<evidence type="ECO:0000259" key="2">
    <source>
        <dbReference type="Pfam" id="PF14111"/>
    </source>
</evidence>
<accession>A0A7N2R2M7</accession>
<dbReference type="EnsemblPlants" id="QL04p018888:mrna">
    <property type="protein sequence ID" value="QL04p018888:mrna"/>
    <property type="gene ID" value="QL04p018888"/>
</dbReference>
<feature type="domain" description="DUF4283" evidence="2">
    <location>
        <begin position="579"/>
        <end position="636"/>
    </location>
</feature>
<organism evidence="3 4">
    <name type="scientific">Quercus lobata</name>
    <name type="common">Valley oak</name>
    <dbReference type="NCBI Taxonomy" id="97700"/>
    <lineage>
        <taxon>Eukaryota</taxon>
        <taxon>Viridiplantae</taxon>
        <taxon>Streptophyta</taxon>
        <taxon>Embryophyta</taxon>
        <taxon>Tracheophyta</taxon>
        <taxon>Spermatophyta</taxon>
        <taxon>Magnoliopsida</taxon>
        <taxon>eudicotyledons</taxon>
        <taxon>Gunneridae</taxon>
        <taxon>Pentapetalae</taxon>
        <taxon>rosids</taxon>
        <taxon>fabids</taxon>
        <taxon>Fagales</taxon>
        <taxon>Fagaceae</taxon>
        <taxon>Quercus</taxon>
    </lineage>
</organism>
<reference evidence="3" key="2">
    <citation type="submission" date="2021-01" db="UniProtKB">
        <authorList>
            <consortium name="EnsemblPlants"/>
        </authorList>
    </citation>
    <scope>IDENTIFICATION</scope>
</reference>
<protein>
    <recommendedName>
        <fullName evidence="2">DUF4283 domain-containing protein</fullName>
    </recommendedName>
</protein>
<evidence type="ECO:0000256" key="1">
    <source>
        <dbReference type="SAM" id="MobiDB-lite"/>
    </source>
</evidence>
<feature type="compositionally biased region" description="Basic and acidic residues" evidence="1">
    <location>
        <begin position="780"/>
        <end position="797"/>
    </location>
</feature>
<dbReference type="EMBL" id="LRBV02000004">
    <property type="status" value="NOT_ANNOTATED_CDS"/>
    <property type="molecule type" value="Genomic_DNA"/>
</dbReference>
<dbReference type="Gramene" id="QL04p018888:mrna">
    <property type="protein sequence ID" value="QL04p018888:mrna"/>
    <property type="gene ID" value="QL04p018888"/>
</dbReference>
<evidence type="ECO:0000313" key="3">
    <source>
        <dbReference type="EnsemblPlants" id="QL04p018888:mrna"/>
    </source>
</evidence>